<evidence type="ECO:0000313" key="10">
    <source>
        <dbReference type="Proteomes" id="UP000594903"/>
    </source>
</evidence>
<feature type="transmembrane region" description="Helical" evidence="6">
    <location>
        <begin position="48"/>
        <end position="69"/>
    </location>
</feature>
<evidence type="ECO:0000313" key="8">
    <source>
        <dbReference type="EMBL" id="SUA50723.1"/>
    </source>
</evidence>
<dbReference type="AlphaFoldDB" id="A0A378XD15"/>
<dbReference type="EMBL" id="UGSB01000001">
    <property type="protein sequence ID" value="SUA50723.1"/>
    <property type="molecule type" value="Genomic_DNA"/>
</dbReference>
<feature type="transmembrane region" description="Helical" evidence="6">
    <location>
        <begin position="259"/>
        <end position="278"/>
    </location>
</feature>
<dbReference type="STRING" id="1122619.GCA_000373745_01287"/>
<dbReference type="PANTHER" id="PTHR30250">
    <property type="entry name" value="PST FAMILY PREDICTED COLANIC ACID TRANSPORTER"/>
    <property type="match status" value="1"/>
</dbReference>
<dbReference type="Pfam" id="PF13440">
    <property type="entry name" value="Polysacc_synt_3"/>
    <property type="match status" value="1"/>
</dbReference>
<dbReference type="GO" id="GO:0005886">
    <property type="term" value="C:plasma membrane"/>
    <property type="evidence" value="ECO:0007669"/>
    <property type="project" value="UniProtKB-SubCell"/>
</dbReference>
<feature type="transmembrane region" description="Helical" evidence="6">
    <location>
        <begin position="299"/>
        <end position="317"/>
    </location>
</feature>
<dbReference type="RefSeq" id="WP_018574472.1">
    <property type="nucleotide sequence ID" value="NZ_CP065725.1"/>
</dbReference>
<feature type="transmembrane region" description="Helical" evidence="6">
    <location>
        <begin position="116"/>
        <end position="137"/>
    </location>
</feature>
<keyword evidence="5 6" id="KW-0472">Membrane</keyword>
<evidence type="ECO:0000256" key="5">
    <source>
        <dbReference type="ARBA" id="ARBA00023136"/>
    </source>
</evidence>
<name>A0A378XD15_9BURK</name>
<reference evidence="7 10" key="2">
    <citation type="submission" date="2020-12" db="EMBL/GenBank/DDBJ databases">
        <title>FDA dAtabase for Regulatory Grade micrObial Sequences (FDA-ARGOS): Supporting development and validation of Infectious Disease Dx tests.</title>
        <authorList>
            <person name="Sproer C."/>
            <person name="Gronow S."/>
            <person name="Severitt S."/>
            <person name="Schroder I."/>
            <person name="Tallon L."/>
            <person name="Sadzewicz L."/>
            <person name="Zhao X."/>
            <person name="Boylan J."/>
            <person name="Ott S."/>
            <person name="Bowen H."/>
            <person name="Vavikolanu K."/>
            <person name="Mehta A."/>
            <person name="Aluvathingal J."/>
            <person name="Nadendla S."/>
            <person name="Lowell S."/>
            <person name="Myers T."/>
            <person name="Yan Y."/>
            <person name="Sichtig H."/>
        </authorList>
    </citation>
    <scope>NUCLEOTIDE SEQUENCE [LARGE SCALE GENOMIC DNA]</scope>
    <source>
        <strain evidence="7 10">FDAARGOS_872</strain>
    </source>
</reference>
<dbReference type="Proteomes" id="UP000254603">
    <property type="component" value="Unassembled WGS sequence"/>
</dbReference>
<dbReference type="Proteomes" id="UP000594903">
    <property type="component" value="Chromosome"/>
</dbReference>
<accession>A0A378XD15</accession>
<keyword evidence="10" id="KW-1185">Reference proteome</keyword>
<keyword evidence="4 6" id="KW-1133">Transmembrane helix</keyword>
<evidence type="ECO:0000256" key="2">
    <source>
        <dbReference type="ARBA" id="ARBA00022475"/>
    </source>
</evidence>
<dbReference type="PANTHER" id="PTHR30250:SF28">
    <property type="entry name" value="POLYSACCHARIDE BIOSYNTHESIS PROTEIN"/>
    <property type="match status" value="1"/>
</dbReference>
<organism evidence="8 9">
    <name type="scientific">Oligella ureolytica</name>
    <dbReference type="NCBI Taxonomy" id="90244"/>
    <lineage>
        <taxon>Bacteria</taxon>
        <taxon>Pseudomonadati</taxon>
        <taxon>Pseudomonadota</taxon>
        <taxon>Betaproteobacteria</taxon>
        <taxon>Burkholderiales</taxon>
        <taxon>Alcaligenaceae</taxon>
        <taxon>Oligella</taxon>
    </lineage>
</organism>
<evidence type="ECO:0000313" key="9">
    <source>
        <dbReference type="Proteomes" id="UP000254603"/>
    </source>
</evidence>
<feature type="transmembrane region" description="Helical" evidence="6">
    <location>
        <begin position="15"/>
        <end position="36"/>
    </location>
</feature>
<dbReference type="OrthoDB" id="3831435at2"/>
<feature type="transmembrane region" description="Helical" evidence="6">
    <location>
        <begin position="81"/>
        <end position="104"/>
    </location>
</feature>
<evidence type="ECO:0000256" key="1">
    <source>
        <dbReference type="ARBA" id="ARBA00004651"/>
    </source>
</evidence>
<evidence type="ECO:0000313" key="7">
    <source>
        <dbReference type="EMBL" id="QPT40328.1"/>
    </source>
</evidence>
<gene>
    <name evidence="7" type="ORF">I6G29_01490</name>
    <name evidence="8" type="ORF">NCTC11997_00344</name>
</gene>
<comment type="subcellular location">
    <subcellularLocation>
        <location evidence="1">Cell membrane</location>
        <topology evidence="1">Multi-pass membrane protein</topology>
    </subcellularLocation>
</comment>
<evidence type="ECO:0000256" key="4">
    <source>
        <dbReference type="ARBA" id="ARBA00022989"/>
    </source>
</evidence>
<evidence type="ECO:0000256" key="3">
    <source>
        <dbReference type="ARBA" id="ARBA00022692"/>
    </source>
</evidence>
<keyword evidence="3 6" id="KW-0812">Transmembrane</keyword>
<feature type="transmembrane region" description="Helical" evidence="6">
    <location>
        <begin position="366"/>
        <end position="385"/>
    </location>
</feature>
<dbReference type="InterPro" id="IPR050833">
    <property type="entry name" value="Poly_Biosynth_Transport"/>
</dbReference>
<protein>
    <submittedName>
        <fullName evidence="8">Colanic acid exporter</fullName>
    </submittedName>
    <submittedName>
        <fullName evidence="7">Oligosaccharide flippase family protein</fullName>
    </submittedName>
</protein>
<dbReference type="EMBL" id="CP065725">
    <property type="protein sequence ID" value="QPT40328.1"/>
    <property type="molecule type" value="Genomic_DNA"/>
</dbReference>
<feature type="transmembrane region" description="Helical" evidence="6">
    <location>
        <begin position="337"/>
        <end position="359"/>
    </location>
</feature>
<reference evidence="8 9" key="1">
    <citation type="submission" date="2018-06" db="EMBL/GenBank/DDBJ databases">
        <authorList>
            <consortium name="Pathogen Informatics"/>
            <person name="Doyle S."/>
        </authorList>
    </citation>
    <scope>NUCLEOTIDE SEQUENCE [LARGE SCALE GENOMIC DNA]</scope>
    <source>
        <strain evidence="8 9">NCTC11997</strain>
    </source>
</reference>
<evidence type="ECO:0000256" key="6">
    <source>
        <dbReference type="SAM" id="Phobius"/>
    </source>
</evidence>
<feature type="transmembrane region" description="Helical" evidence="6">
    <location>
        <begin position="391"/>
        <end position="412"/>
    </location>
</feature>
<sequence length="419" mass="46897">MLTKLFRNNEFAKNVLTLMTGTVLAQAVPIAIIPILTRVFTPEDFGLLALYGAFVSILGVIATGRYEIAIMLPKEDEDARVLLQVSALVAFCISIFISIPVFLWNTEIASFLGNQAIASWLYLVPISVLLTGVYQALTYWNNRQKKFKNTAVSRVNQSLFQGMTQTGLGFMQVSGGLIWGQFFGIISSITYLLRKDRSYKEILKETKISDLKQQMNKYKKFPKYGIVGGLCDAGAMQMPVLMLTKFYSSTVTGMFSLTFRVLNMPTAIISSAIAQVLFQKVVEISHTAPEKLNSYIIKMFFILFILYLPAVPILFIWGDTLFAFVFGEEWGQAGIYAGYLVIAVAIRFAVSPLSAVLGLEQNIKKGVLWQVLYLCTITPTLYFCSSLTVEQFFLAFVIHEVVLYIIYLMLILKGTKAIV</sequence>
<feature type="transmembrane region" description="Helical" evidence="6">
    <location>
        <begin position="169"/>
        <end position="193"/>
    </location>
</feature>
<keyword evidence="2" id="KW-1003">Cell membrane</keyword>
<proteinExistence type="predicted"/>
<feature type="transmembrane region" description="Helical" evidence="6">
    <location>
        <begin position="224"/>
        <end position="247"/>
    </location>
</feature>